<accession>A0A6J6M7U9</accession>
<sequence length="254" mass="28065">MWQQPRVRIRRKANTRSFLTEAIKLCFGQAPFQKSTCINSRGGVPLEENLISAAGMILTTEEMVEAHFIQRCTRRITRNVTTDANAGTLGAMHHDRCVPANDLSNAMFKSFITGELRFALGSNRVDVVRASQAWNTNIVFSCATQERQHDVPSAVISATCHHVVKRVNPLVRFVWIGIDILSRHAASQQGFAVTCGRHCLDPSLGRRPGSPGCRVTVCVPGHIFAYRGWDNQSWVTFVVLYGAVTCQSALGPVD</sequence>
<evidence type="ECO:0000313" key="1">
    <source>
        <dbReference type="EMBL" id="CAB4670231.1"/>
    </source>
</evidence>
<organism evidence="1">
    <name type="scientific">freshwater metagenome</name>
    <dbReference type="NCBI Taxonomy" id="449393"/>
    <lineage>
        <taxon>unclassified sequences</taxon>
        <taxon>metagenomes</taxon>
        <taxon>ecological metagenomes</taxon>
    </lineage>
</organism>
<gene>
    <name evidence="1" type="ORF">UFOPK2282_01038</name>
</gene>
<name>A0A6J6M7U9_9ZZZZ</name>
<dbReference type="EMBL" id="CAEZWR010000122">
    <property type="protein sequence ID" value="CAB4670231.1"/>
    <property type="molecule type" value="Genomic_DNA"/>
</dbReference>
<proteinExistence type="predicted"/>
<dbReference type="AlphaFoldDB" id="A0A6J6M7U9"/>
<protein>
    <submittedName>
        <fullName evidence="1">Unannotated protein</fullName>
    </submittedName>
</protein>
<reference evidence="1" key="1">
    <citation type="submission" date="2020-05" db="EMBL/GenBank/DDBJ databases">
        <authorList>
            <person name="Chiriac C."/>
            <person name="Salcher M."/>
            <person name="Ghai R."/>
            <person name="Kavagutti S V."/>
        </authorList>
    </citation>
    <scope>NUCLEOTIDE SEQUENCE</scope>
</reference>